<keyword evidence="1" id="KW-0328">Glycosyltransferase</keyword>
<dbReference type="GO" id="GO:0016758">
    <property type="term" value="F:hexosyltransferase activity"/>
    <property type="evidence" value="ECO:0007669"/>
    <property type="project" value="UniProtKB-ARBA"/>
</dbReference>
<dbReference type="AlphaFoldDB" id="A0A7W5H2J8"/>
<protein>
    <submittedName>
        <fullName evidence="4">Glycosyltransferase involved in cell wall biosynthesis</fullName>
    </submittedName>
</protein>
<keyword evidence="2 4" id="KW-0808">Transferase</keyword>
<evidence type="ECO:0000256" key="1">
    <source>
        <dbReference type="ARBA" id="ARBA00022676"/>
    </source>
</evidence>
<dbReference type="InterPro" id="IPR001173">
    <property type="entry name" value="Glyco_trans_2-like"/>
</dbReference>
<dbReference type="RefSeq" id="WP_183413655.1">
    <property type="nucleotide sequence ID" value="NZ_JACHYB010000002.1"/>
</dbReference>
<reference evidence="4 5" key="1">
    <citation type="submission" date="2020-08" db="EMBL/GenBank/DDBJ databases">
        <title>Genomic Encyclopedia of Type Strains, Phase IV (KMG-IV): sequencing the most valuable type-strain genomes for metagenomic binning, comparative biology and taxonomic classification.</title>
        <authorList>
            <person name="Goeker M."/>
        </authorList>
    </citation>
    <scope>NUCLEOTIDE SEQUENCE [LARGE SCALE GENOMIC DNA]</scope>
    <source>
        <strain evidence="4 5">DSM 27471</strain>
    </source>
</reference>
<dbReference type="Gene3D" id="3.90.550.10">
    <property type="entry name" value="Spore Coat Polysaccharide Biosynthesis Protein SpsA, Chain A"/>
    <property type="match status" value="1"/>
</dbReference>
<accession>A0A7W5H2J8</accession>
<dbReference type="EMBL" id="JACHYB010000002">
    <property type="protein sequence ID" value="MBB3187835.1"/>
    <property type="molecule type" value="Genomic_DNA"/>
</dbReference>
<dbReference type="CDD" id="cd00761">
    <property type="entry name" value="Glyco_tranf_GTA_type"/>
    <property type="match status" value="1"/>
</dbReference>
<dbReference type="InterPro" id="IPR029044">
    <property type="entry name" value="Nucleotide-diphossugar_trans"/>
</dbReference>
<name>A0A7W5H2J8_9PORP</name>
<sequence length="328" mass="37495">MTPKVSILVPVYNTALFLEKCVRSLFEQTFKELEFVFVDDGSRDNSLDILNQIIVQYPERQPNVIVNRHEKNKGVAATRNTLVSLASAEYLCFVDSDDYIDKDAVELLYKEAIQKRADIVVCDIAREWGKSVKIQRLPYEADPLAYTQQLIAADTPAYCCAKLIRSNLYSQHDIACTEGVNILEDYHTVTRLAYFASSIAKIDKPLYHYVLYNASAATKSWNEKKLDNILQSLTIVETFFNSRPDAGKFIVPLQKIKLKSKINLLMTFPPRLRDQIIRQFSDTGKVDMPLKLHEKIILRLASTKNHCCLNVFIALYTNTIALKKRFLG</sequence>
<gene>
    <name evidence="4" type="ORF">FHX64_002033</name>
</gene>
<comment type="caution">
    <text evidence="4">The sequence shown here is derived from an EMBL/GenBank/DDBJ whole genome shotgun (WGS) entry which is preliminary data.</text>
</comment>
<dbReference type="SUPFAM" id="SSF53448">
    <property type="entry name" value="Nucleotide-diphospho-sugar transferases"/>
    <property type="match status" value="1"/>
</dbReference>
<evidence type="ECO:0000259" key="3">
    <source>
        <dbReference type="Pfam" id="PF00535"/>
    </source>
</evidence>
<dbReference type="Pfam" id="PF00535">
    <property type="entry name" value="Glycos_transf_2"/>
    <property type="match status" value="1"/>
</dbReference>
<evidence type="ECO:0000313" key="4">
    <source>
        <dbReference type="EMBL" id="MBB3187835.1"/>
    </source>
</evidence>
<evidence type="ECO:0000313" key="5">
    <source>
        <dbReference type="Proteomes" id="UP000544222"/>
    </source>
</evidence>
<keyword evidence="5" id="KW-1185">Reference proteome</keyword>
<feature type="domain" description="Glycosyltransferase 2-like" evidence="3">
    <location>
        <begin position="6"/>
        <end position="137"/>
    </location>
</feature>
<evidence type="ECO:0000256" key="2">
    <source>
        <dbReference type="ARBA" id="ARBA00022679"/>
    </source>
</evidence>
<organism evidence="4 5">
    <name type="scientific">Microbacter margulisiae</name>
    <dbReference type="NCBI Taxonomy" id="1350067"/>
    <lineage>
        <taxon>Bacteria</taxon>
        <taxon>Pseudomonadati</taxon>
        <taxon>Bacteroidota</taxon>
        <taxon>Bacteroidia</taxon>
        <taxon>Bacteroidales</taxon>
        <taxon>Porphyromonadaceae</taxon>
        <taxon>Microbacter</taxon>
    </lineage>
</organism>
<dbReference type="PANTHER" id="PTHR22916:SF51">
    <property type="entry name" value="GLYCOSYLTRANSFERASE EPSH-RELATED"/>
    <property type="match status" value="1"/>
</dbReference>
<dbReference type="Proteomes" id="UP000544222">
    <property type="component" value="Unassembled WGS sequence"/>
</dbReference>
<dbReference type="PANTHER" id="PTHR22916">
    <property type="entry name" value="GLYCOSYLTRANSFERASE"/>
    <property type="match status" value="1"/>
</dbReference>
<proteinExistence type="predicted"/>